<dbReference type="Gene3D" id="3.40.390.10">
    <property type="entry name" value="Collagenase (Catalytic Domain)"/>
    <property type="match status" value="1"/>
</dbReference>
<keyword evidence="6" id="KW-0482">Metalloprotease</keyword>
<dbReference type="EMBL" id="CP047418">
    <property type="protein sequence ID" value="QLL77907.1"/>
    <property type="molecule type" value="Genomic_DNA"/>
</dbReference>
<dbReference type="AlphaFoldDB" id="A0A7H9EKV0"/>
<accession>A0A7H9EKV0</accession>
<keyword evidence="1 6" id="KW-0645">Protease</keyword>
<dbReference type="InterPro" id="IPR024079">
    <property type="entry name" value="MetalloPept_cat_dom_sf"/>
</dbReference>
<proteinExistence type="predicted"/>
<keyword evidence="2" id="KW-0479">Metal-binding</keyword>
<evidence type="ECO:0000256" key="4">
    <source>
        <dbReference type="ARBA" id="ARBA00022833"/>
    </source>
</evidence>
<dbReference type="GO" id="GO:0004222">
    <property type="term" value="F:metalloendopeptidase activity"/>
    <property type="evidence" value="ECO:0007669"/>
    <property type="project" value="InterPro"/>
</dbReference>
<keyword evidence="4" id="KW-0862">Zinc</keyword>
<evidence type="ECO:0000313" key="6">
    <source>
        <dbReference type="EMBL" id="QLL77907.1"/>
    </source>
</evidence>
<sequence>MSKWIFKLIKNIFYRLRPLILFILCGLAFIVLMQMQYAHLALTPRNFFDTANRCFQAAQHHEQPVDHYQPASIHRTVYFYVNTHGHDQSTLPYWHEAVQGWNKTNVVTLQPTNDIAAATITLVPQSISLSQNTVGLTNTQSSLTTQQINGRYQYRNHNISQCELDLKKMKTYGYTKQEIVNVAEHELGHALGLKHSQAVRSVMSADNRFFNIQQTDADHLADIFSKTTPNHPVNQSISCHIAGS</sequence>
<dbReference type="RefSeq" id="WP_180849629.1">
    <property type="nucleotide sequence ID" value="NZ_CANCVW010000005.1"/>
</dbReference>
<dbReference type="Pfam" id="PF00413">
    <property type="entry name" value="Peptidase_M10"/>
    <property type="match status" value="1"/>
</dbReference>
<name>A0A7H9EKV0_9LACO</name>
<dbReference type="GO" id="GO:0006508">
    <property type="term" value="P:proteolysis"/>
    <property type="evidence" value="ECO:0007669"/>
    <property type="project" value="UniProtKB-KW"/>
</dbReference>
<dbReference type="KEGG" id="lsw:GTO87_04375"/>
<dbReference type="GO" id="GO:0031012">
    <property type="term" value="C:extracellular matrix"/>
    <property type="evidence" value="ECO:0007669"/>
    <property type="project" value="InterPro"/>
</dbReference>
<evidence type="ECO:0000256" key="1">
    <source>
        <dbReference type="ARBA" id="ARBA00022670"/>
    </source>
</evidence>
<dbReference type="SUPFAM" id="SSF55486">
    <property type="entry name" value="Metalloproteases ('zincins'), catalytic domain"/>
    <property type="match status" value="1"/>
</dbReference>
<gene>
    <name evidence="6" type="ORF">GTO87_04375</name>
</gene>
<dbReference type="InterPro" id="IPR001818">
    <property type="entry name" value="Pept_M10_metallopeptidase"/>
</dbReference>
<protein>
    <submittedName>
        <fullName evidence="6">Matrixin family metalloprotease</fullName>
    </submittedName>
</protein>
<keyword evidence="3" id="KW-0378">Hydrolase</keyword>
<reference evidence="6 7" key="1">
    <citation type="submission" date="2020-01" db="EMBL/GenBank/DDBJ databases">
        <title>Complete and circular genome sequences of six lactobacillus isolates from horses.</title>
        <authorList>
            <person name="Hassan H.M."/>
        </authorList>
    </citation>
    <scope>NUCLEOTIDE SEQUENCE [LARGE SCALE GENOMIC DNA]</scope>
    <source>
        <strain evidence="6 7">1A</strain>
    </source>
</reference>
<evidence type="ECO:0000256" key="3">
    <source>
        <dbReference type="ARBA" id="ARBA00022801"/>
    </source>
</evidence>
<evidence type="ECO:0000313" key="7">
    <source>
        <dbReference type="Proteomes" id="UP000510886"/>
    </source>
</evidence>
<dbReference type="Proteomes" id="UP000510886">
    <property type="component" value="Chromosome"/>
</dbReference>
<evidence type="ECO:0000259" key="5">
    <source>
        <dbReference type="Pfam" id="PF00413"/>
    </source>
</evidence>
<dbReference type="GeneID" id="89599664"/>
<evidence type="ECO:0000256" key="2">
    <source>
        <dbReference type="ARBA" id="ARBA00022723"/>
    </source>
</evidence>
<feature type="domain" description="Peptidase M10 metallopeptidase" evidence="5">
    <location>
        <begin position="161"/>
        <end position="216"/>
    </location>
</feature>
<dbReference type="GO" id="GO:0008270">
    <property type="term" value="F:zinc ion binding"/>
    <property type="evidence" value="ECO:0007669"/>
    <property type="project" value="InterPro"/>
</dbReference>
<organism evidence="6 7">
    <name type="scientific">Ligilactobacillus saerimneri</name>
    <dbReference type="NCBI Taxonomy" id="228229"/>
    <lineage>
        <taxon>Bacteria</taxon>
        <taxon>Bacillati</taxon>
        <taxon>Bacillota</taxon>
        <taxon>Bacilli</taxon>
        <taxon>Lactobacillales</taxon>
        <taxon>Lactobacillaceae</taxon>
        <taxon>Ligilactobacillus</taxon>
    </lineage>
</organism>